<dbReference type="Proteomes" id="UP000645828">
    <property type="component" value="Unassembled WGS sequence"/>
</dbReference>
<evidence type="ECO:0000313" key="2">
    <source>
        <dbReference type="EMBL" id="CAD7680092.1"/>
    </source>
</evidence>
<protein>
    <submittedName>
        <fullName evidence="2">(raccoon dog) hypothetical protein</fullName>
    </submittedName>
</protein>
<dbReference type="AlphaFoldDB" id="A0A811Z060"/>
<proteinExistence type="predicted"/>
<evidence type="ECO:0000313" key="3">
    <source>
        <dbReference type="Proteomes" id="UP000645828"/>
    </source>
</evidence>
<dbReference type="EMBL" id="CAJHUB010000746">
    <property type="protein sequence ID" value="CAD7680092.1"/>
    <property type="molecule type" value="Genomic_DNA"/>
</dbReference>
<keyword evidence="3" id="KW-1185">Reference proteome</keyword>
<comment type="caution">
    <text evidence="2">The sequence shown here is derived from an EMBL/GenBank/DDBJ whole genome shotgun (WGS) entry which is preliminary data.</text>
</comment>
<gene>
    <name evidence="2" type="ORF">NYPRO_LOCUS12891</name>
</gene>
<organism evidence="2 3">
    <name type="scientific">Nyctereutes procyonoides</name>
    <name type="common">Raccoon dog</name>
    <name type="synonym">Canis procyonoides</name>
    <dbReference type="NCBI Taxonomy" id="34880"/>
    <lineage>
        <taxon>Eukaryota</taxon>
        <taxon>Metazoa</taxon>
        <taxon>Chordata</taxon>
        <taxon>Craniata</taxon>
        <taxon>Vertebrata</taxon>
        <taxon>Euteleostomi</taxon>
        <taxon>Mammalia</taxon>
        <taxon>Eutheria</taxon>
        <taxon>Laurasiatheria</taxon>
        <taxon>Carnivora</taxon>
        <taxon>Caniformia</taxon>
        <taxon>Canidae</taxon>
        <taxon>Nyctereutes</taxon>
    </lineage>
</organism>
<sequence length="131" mass="15123">MPKSSGTPENTQSPAVGESCSPLRWWSAGQNKVLRQLEIRGGAFLHKGDRRASEEKDESWKHVTLRVLWGGRGKMPGEQRSSRNMRSALKSFHPDWHRGRGGTADCPRRHFLFHHLQFPKLYFSFQPLPRF</sequence>
<feature type="compositionally biased region" description="Polar residues" evidence="1">
    <location>
        <begin position="1"/>
        <end position="14"/>
    </location>
</feature>
<feature type="region of interest" description="Disordered" evidence="1">
    <location>
        <begin position="1"/>
        <end position="22"/>
    </location>
</feature>
<evidence type="ECO:0000256" key="1">
    <source>
        <dbReference type="SAM" id="MobiDB-lite"/>
    </source>
</evidence>
<reference evidence="2" key="1">
    <citation type="submission" date="2020-12" db="EMBL/GenBank/DDBJ databases">
        <authorList>
            <consortium name="Molecular Ecology Group"/>
        </authorList>
    </citation>
    <scope>NUCLEOTIDE SEQUENCE</scope>
    <source>
        <strain evidence="2">TBG_1078</strain>
    </source>
</reference>
<accession>A0A811Z060</accession>
<name>A0A811Z060_NYCPR</name>